<accession>A0A285D025</accession>
<dbReference type="RefSeq" id="WP_097031235.1">
    <property type="nucleotide sequence ID" value="NZ_OAOQ01000014.1"/>
</dbReference>
<sequence length="218" mass="24887">MGGIADEHVEWAIVNRLKAMLDEPPQTTFNVTQTFALFSSVLLWTKNRAWVAGNQGQRGQWQDHADHRAHDVREAMREKRITEDPWRLSLAMPQLVLVDRADGREIEDRRINTDFEAMTAEDFFKWLRDALAHGDGRTIKPIHKQSARTGQTLLAGFRVKFNAERGAQRILKLDLFHDDMRRIGSVLADLFCASLSGGDRYFEEEAGTARIEEVAQIA</sequence>
<proteinExistence type="predicted"/>
<gene>
    <name evidence="1" type="ORF">SAMN05878503_11464</name>
</gene>
<reference evidence="2" key="1">
    <citation type="submission" date="2017-08" db="EMBL/GenBank/DDBJ databases">
        <authorList>
            <person name="Varghese N."/>
            <person name="Submissions S."/>
        </authorList>
    </citation>
    <scope>NUCLEOTIDE SEQUENCE [LARGE SCALE GENOMIC DNA]</scope>
    <source>
        <strain evidence="2">JA234</strain>
    </source>
</reference>
<dbReference type="AlphaFoldDB" id="A0A285D025"/>
<dbReference type="Proteomes" id="UP000219467">
    <property type="component" value="Unassembled WGS sequence"/>
</dbReference>
<name>A0A285D025_9RHOB</name>
<dbReference type="OrthoDB" id="7848239at2"/>
<evidence type="ECO:0000313" key="2">
    <source>
        <dbReference type="Proteomes" id="UP000219467"/>
    </source>
</evidence>
<dbReference type="EMBL" id="OAOQ01000014">
    <property type="protein sequence ID" value="SNX73161.1"/>
    <property type="molecule type" value="Genomic_DNA"/>
</dbReference>
<protein>
    <submittedName>
        <fullName evidence="1">Uncharacterized protein</fullName>
    </submittedName>
</protein>
<organism evidence="1 2">
    <name type="scientific">Cereibacter ovatus</name>
    <dbReference type="NCBI Taxonomy" id="439529"/>
    <lineage>
        <taxon>Bacteria</taxon>
        <taxon>Pseudomonadati</taxon>
        <taxon>Pseudomonadota</taxon>
        <taxon>Alphaproteobacteria</taxon>
        <taxon>Rhodobacterales</taxon>
        <taxon>Paracoccaceae</taxon>
        <taxon>Cereibacter</taxon>
    </lineage>
</organism>
<evidence type="ECO:0000313" key="1">
    <source>
        <dbReference type="EMBL" id="SNX73161.1"/>
    </source>
</evidence>
<keyword evidence="2" id="KW-1185">Reference proteome</keyword>